<dbReference type="EMBL" id="JARFVA010000003">
    <property type="protein sequence ID" value="MDF0707742.1"/>
    <property type="molecule type" value="Genomic_DNA"/>
</dbReference>
<evidence type="ECO:0000313" key="2">
    <source>
        <dbReference type="Proteomes" id="UP001217083"/>
    </source>
</evidence>
<evidence type="ECO:0000313" key="1">
    <source>
        <dbReference type="EMBL" id="MDF0707742.1"/>
    </source>
</evidence>
<name>A0ABT5XPL7_9FLAO</name>
<organism evidence="1 2">
    <name type="scientific">Flagellimonas okinawensis</name>
    <dbReference type="NCBI Taxonomy" id="3031324"/>
    <lineage>
        <taxon>Bacteria</taxon>
        <taxon>Pseudomonadati</taxon>
        <taxon>Bacteroidota</taxon>
        <taxon>Flavobacteriia</taxon>
        <taxon>Flavobacteriales</taxon>
        <taxon>Flavobacteriaceae</taxon>
        <taxon>Flagellimonas</taxon>
    </lineage>
</organism>
<evidence type="ECO:0008006" key="3">
    <source>
        <dbReference type="Google" id="ProtNLM"/>
    </source>
</evidence>
<accession>A0ABT5XPL7</accession>
<dbReference type="RefSeq" id="WP_275649701.1">
    <property type="nucleotide sequence ID" value="NZ_JARFVA010000003.1"/>
</dbReference>
<protein>
    <recommendedName>
        <fullName evidence="3">Transcriptional regulator, AbiEi antitoxin, Type IV TA system</fullName>
    </recommendedName>
</protein>
<keyword evidence="2" id="KW-1185">Reference proteome</keyword>
<sequence>MDFRALVKEYAEGPISRHLILGLLHEYQSPNDKISGLIKNKELISIRRGLYVIGPKIDLPSPEPFLIANHLRGPSYVSLESALFYWNIIPERSYEISSVTLKTSKTYKIPVGRFSYRHLKTPYYSYGLKSVAYSNKQTIIIASPEKAICDKIVLTAGINLRSISQTRVLLLEDFRMDIEVLRTLDTQAMEAWIENAPKKIA</sequence>
<gene>
    <name evidence="1" type="ORF">PY091_10985</name>
</gene>
<comment type="caution">
    <text evidence="1">The sequence shown here is derived from an EMBL/GenBank/DDBJ whole genome shotgun (WGS) entry which is preliminary data.</text>
</comment>
<reference evidence="1 2" key="1">
    <citation type="submission" date="2023-03" db="EMBL/GenBank/DDBJ databases">
        <title>Muricauda XX sp. nov. and Muricauda XXX sp. nov., two novel species isolated from Okinawa Trough.</title>
        <authorList>
            <person name="Cao W."/>
            <person name="Deng X."/>
        </authorList>
    </citation>
    <scope>NUCLEOTIDE SEQUENCE [LARGE SCALE GENOMIC DNA]</scope>
    <source>
        <strain evidence="1 2">81s02</strain>
    </source>
</reference>
<proteinExistence type="predicted"/>
<dbReference type="Proteomes" id="UP001217083">
    <property type="component" value="Unassembled WGS sequence"/>
</dbReference>